<protein>
    <submittedName>
        <fullName evidence="2">Uncharacterized protein</fullName>
    </submittedName>
</protein>
<keyword evidence="3" id="KW-1185">Reference proteome</keyword>
<proteinExistence type="predicted"/>
<dbReference type="Proteomes" id="UP001221757">
    <property type="component" value="Unassembled WGS sequence"/>
</dbReference>
<evidence type="ECO:0000313" key="2">
    <source>
        <dbReference type="EMBL" id="KAJ7687220.1"/>
    </source>
</evidence>
<comment type="caution">
    <text evidence="2">The sequence shown here is derived from an EMBL/GenBank/DDBJ whole genome shotgun (WGS) entry which is preliminary data.</text>
</comment>
<feature type="region of interest" description="Disordered" evidence="1">
    <location>
        <begin position="145"/>
        <end position="208"/>
    </location>
</feature>
<accession>A0AAD7DBC9</accession>
<dbReference type="EMBL" id="JARKIE010000089">
    <property type="protein sequence ID" value="KAJ7687220.1"/>
    <property type="molecule type" value="Genomic_DNA"/>
</dbReference>
<dbReference type="AlphaFoldDB" id="A0AAD7DBC9"/>
<feature type="compositionally biased region" description="Basic and acidic residues" evidence="1">
    <location>
        <begin position="174"/>
        <end position="185"/>
    </location>
</feature>
<reference evidence="2" key="1">
    <citation type="submission" date="2023-03" db="EMBL/GenBank/DDBJ databases">
        <title>Massive genome expansion in bonnet fungi (Mycena s.s.) driven by repeated elements and novel gene families across ecological guilds.</title>
        <authorList>
            <consortium name="Lawrence Berkeley National Laboratory"/>
            <person name="Harder C.B."/>
            <person name="Miyauchi S."/>
            <person name="Viragh M."/>
            <person name="Kuo A."/>
            <person name="Thoen E."/>
            <person name="Andreopoulos B."/>
            <person name="Lu D."/>
            <person name="Skrede I."/>
            <person name="Drula E."/>
            <person name="Henrissat B."/>
            <person name="Morin E."/>
            <person name="Kohler A."/>
            <person name="Barry K."/>
            <person name="LaButti K."/>
            <person name="Morin E."/>
            <person name="Salamov A."/>
            <person name="Lipzen A."/>
            <person name="Mereny Z."/>
            <person name="Hegedus B."/>
            <person name="Baldrian P."/>
            <person name="Stursova M."/>
            <person name="Weitz H."/>
            <person name="Taylor A."/>
            <person name="Grigoriev I.V."/>
            <person name="Nagy L.G."/>
            <person name="Martin F."/>
            <person name="Kauserud H."/>
        </authorList>
    </citation>
    <scope>NUCLEOTIDE SEQUENCE</scope>
    <source>
        <strain evidence="2">CBHHK067</strain>
    </source>
</reference>
<organism evidence="2 3">
    <name type="scientific">Mycena rosella</name>
    <name type="common">Pink bonnet</name>
    <name type="synonym">Agaricus rosellus</name>
    <dbReference type="NCBI Taxonomy" id="1033263"/>
    <lineage>
        <taxon>Eukaryota</taxon>
        <taxon>Fungi</taxon>
        <taxon>Dikarya</taxon>
        <taxon>Basidiomycota</taxon>
        <taxon>Agaricomycotina</taxon>
        <taxon>Agaricomycetes</taxon>
        <taxon>Agaricomycetidae</taxon>
        <taxon>Agaricales</taxon>
        <taxon>Marasmiineae</taxon>
        <taxon>Mycenaceae</taxon>
        <taxon>Mycena</taxon>
    </lineage>
</organism>
<feature type="region of interest" description="Disordered" evidence="1">
    <location>
        <begin position="43"/>
        <end position="66"/>
    </location>
</feature>
<evidence type="ECO:0000256" key="1">
    <source>
        <dbReference type="SAM" id="MobiDB-lite"/>
    </source>
</evidence>
<sequence>MEFRVSSSDLRFNRRWCFSNIKVRMVSGFNWERCKEIVSLPPEKTRSTATAEPGEVKNKSSRQGQQFVKETRCAKRRGLMRRGAIVDRTPRRHAFFQKKPGSRDPYELPKGQYYEPKEKQERVKLKDNRFPADSVERFWKVQVSQPSGMGLGPALPSKYLAPKELPDGEFPDGGNHRDFSSRARDTSAPSPEISPLQGDLRYPLRLRP</sequence>
<name>A0AAD7DBC9_MYCRO</name>
<gene>
    <name evidence="2" type="ORF">B0H17DRAFT_1301306</name>
</gene>
<evidence type="ECO:0000313" key="3">
    <source>
        <dbReference type="Proteomes" id="UP001221757"/>
    </source>
</evidence>